<keyword evidence="2 4" id="KW-0378">Hydrolase</keyword>
<evidence type="ECO:0000256" key="2">
    <source>
        <dbReference type="ARBA" id="ARBA00022801"/>
    </source>
</evidence>
<dbReference type="PANTHER" id="PTHR31793:SF37">
    <property type="entry name" value="ACYL-COA THIOESTER HYDROLASE YBGC"/>
    <property type="match status" value="1"/>
</dbReference>
<dbReference type="Gene3D" id="3.10.129.10">
    <property type="entry name" value="Hotdog Thioesterase"/>
    <property type="match status" value="1"/>
</dbReference>
<evidence type="ECO:0000313" key="5">
    <source>
        <dbReference type="Proteomes" id="UP000682951"/>
    </source>
</evidence>
<accession>A0ABS5HIQ4</accession>
<dbReference type="NCBIfam" id="TIGR00051">
    <property type="entry name" value="YbgC/FadM family acyl-CoA thioesterase"/>
    <property type="match status" value="1"/>
</dbReference>
<dbReference type="EC" id="3.1.2.-" evidence="4"/>
<name>A0ABS5HIQ4_9BACT</name>
<sequence length="146" mass="16437">MKIRVYYEDTDAGGIVYHANYIKYCERARSEILFRSNLDVFSPHCNFVVSAINAKFIRSAHLGDILEVTSKMIKLKRVSFVLRQEIFRVIDISGNSKNELLFTADISVACLNSGKPQRIDDELAKFLLSSIDSDGLVLSRSNGSNL</sequence>
<dbReference type="InterPro" id="IPR006684">
    <property type="entry name" value="YbgC/YbaW"/>
</dbReference>
<dbReference type="InterPro" id="IPR029069">
    <property type="entry name" value="HotDog_dom_sf"/>
</dbReference>
<dbReference type="PIRSF" id="PIRSF003230">
    <property type="entry name" value="YbgC"/>
    <property type="match status" value="1"/>
</dbReference>
<organism evidence="4 5">
    <name type="scientific">Campylobacter anatolicus</name>
    <dbReference type="NCBI Taxonomy" id="2829105"/>
    <lineage>
        <taxon>Bacteria</taxon>
        <taxon>Pseudomonadati</taxon>
        <taxon>Campylobacterota</taxon>
        <taxon>Epsilonproteobacteria</taxon>
        <taxon>Campylobacterales</taxon>
        <taxon>Campylobacteraceae</taxon>
        <taxon>Campylobacter</taxon>
    </lineage>
</organism>
<dbReference type="Pfam" id="PF03061">
    <property type="entry name" value="4HBT"/>
    <property type="match status" value="1"/>
</dbReference>
<dbReference type="GO" id="GO:0016787">
    <property type="term" value="F:hydrolase activity"/>
    <property type="evidence" value="ECO:0007669"/>
    <property type="project" value="UniProtKB-KW"/>
</dbReference>
<dbReference type="EMBL" id="JAGSSW010000005">
    <property type="protein sequence ID" value="MBR8464153.1"/>
    <property type="molecule type" value="Genomic_DNA"/>
</dbReference>
<reference evidence="4 5" key="1">
    <citation type="submission" date="2021-04" db="EMBL/GenBank/DDBJ databases">
        <title>Molecular and phenotypic characterization and identification of bacterial isolates recovered from the Anatolian ground squirrels (Spermophilus xanthoprymnus) and which have the potential to form a new species in the Campylobacter genus.</title>
        <authorList>
            <person name="Aydin F."/>
            <person name="Abay S."/>
            <person name="Kayman T."/>
            <person name="Karakaya E."/>
            <person name="Mustak H.K."/>
            <person name="Mustak I.B."/>
            <person name="Bilgin N."/>
            <person name="Duzler A."/>
            <person name="Sahin O."/>
            <person name="Guran O."/>
            <person name="Saticioglu I.B."/>
        </authorList>
    </citation>
    <scope>NUCLEOTIDE SEQUENCE [LARGE SCALE GENOMIC DNA]</scope>
    <source>
        <strain evidence="5">faydin-G24</strain>
    </source>
</reference>
<feature type="domain" description="Thioesterase" evidence="3">
    <location>
        <begin position="13"/>
        <end position="88"/>
    </location>
</feature>
<evidence type="ECO:0000259" key="3">
    <source>
        <dbReference type="Pfam" id="PF03061"/>
    </source>
</evidence>
<dbReference type="PROSITE" id="PS01328">
    <property type="entry name" value="4HBCOA_THIOESTERASE"/>
    <property type="match status" value="1"/>
</dbReference>
<comment type="caution">
    <text evidence="4">The sequence shown here is derived from an EMBL/GenBank/DDBJ whole genome shotgun (WGS) entry which is preliminary data.</text>
</comment>
<dbReference type="CDD" id="cd00586">
    <property type="entry name" value="4HBT"/>
    <property type="match status" value="1"/>
</dbReference>
<proteinExistence type="inferred from homology"/>
<evidence type="ECO:0000313" key="4">
    <source>
        <dbReference type="EMBL" id="MBR8464153.1"/>
    </source>
</evidence>
<dbReference type="SUPFAM" id="SSF54637">
    <property type="entry name" value="Thioesterase/thiol ester dehydrase-isomerase"/>
    <property type="match status" value="1"/>
</dbReference>
<dbReference type="PANTHER" id="PTHR31793">
    <property type="entry name" value="4-HYDROXYBENZOYL-COA THIOESTERASE FAMILY MEMBER"/>
    <property type="match status" value="1"/>
</dbReference>
<keyword evidence="5" id="KW-1185">Reference proteome</keyword>
<comment type="similarity">
    <text evidence="1">Belongs to the 4-hydroxybenzoyl-CoA thioesterase family.</text>
</comment>
<protein>
    <submittedName>
        <fullName evidence="4">YbgC/FadM family acyl-CoA thioesterase</fullName>
        <ecNumber evidence="4">3.1.2.-</ecNumber>
    </submittedName>
</protein>
<dbReference type="Proteomes" id="UP000682951">
    <property type="component" value="Unassembled WGS sequence"/>
</dbReference>
<dbReference type="InterPro" id="IPR006683">
    <property type="entry name" value="Thioestr_dom"/>
</dbReference>
<dbReference type="InterPro" id="IPR050563">
    <property type="entry name" value="4-hydroxybenzoyl-CoA_TE"/>
</dbReference>
<gene>
    <name evidence="4" type="ORF">KDD93_06145</name>
</gene>
<dbReference type="InterPro" id="IPR008272">
    <property type="entry name" value="HB-CoA_thioesterase_AS"/>
</dbReference>
<evidence type="ECO:0000256" key="1">
    <source>
        <dbReference type="ARBA" id="ARBA00005953"/>
    </source>
</evidence>
<dbReference type="RefSeq" id="WP_212142114.1">
    <property type="nucleotide sequence ID" value="NZ_JAGSSW010000005.1"/>
</dbReference>